<protein>
    <recommendedName>
        <fullName evidence="3">DUF1697 domain-containing protein</fullName>
    </recommendedName>
</protein>
<dbReference type="PANTHER" id="PTHR36439">
    <property type="entry name" value="BLL4334 PROTEIN"/>
    <property type="match status" value="1"/>
</dbReference>
<proteinExistence type="predicted"/>
<dbReference type="PIRSF" id="PIRSF008502">
    <property type="entry name" value="UCP008502"/>
    <property type="match status" value="1"/>
</dbReference>
<accession>A0AAD0NQ58</accession>
<dbReference type="AlphaFoldDB" id="A0AAD0NQ58"/>
<dbReference type="KEGG" id="dpc:A6048_16160"/>
<dbReference type="EMBL" id="CP015453">
    <property type="protein sequence ID" value="AWH97557.1"/>
    <property type="molecule type" value="Genomic_DNA"/>
</dbReference>
<evidence type="ECO:0008006" key="3">
    <source>
        <dbReference type="Google" id="ProtNLM"/>
    </source>
</evidence>
<dbReference type="InterPro" id="IPR012545">
    <property type="entry name" value="DUF1697"/>
</dbReference>
<dbReference type="RefSeq" id="WP_107747241.1">
    <property type="nucleotide sequence ID" value="NZ_CP015453.1"/>
</dbReference>
<dbReference type="PANTHER" id="PTHR36439:SF1">
    <property type="entry name" value="DUF1697 DOMAIN-CONTAINING PROTEIN"/>
    <property type="match status" value="1"/>
</dbReference>
<keyword evidence="2" id="KW-1185">Reference proteome</keyword>
<name>A0AAD0NQ58_9ACTN</name>
<dbReference type="SUPFAM" id="SSF160379">
    <property type="entry name" value="SP0830-like"/>
    <property type="match status" value="2"/>
</dbReference>
<gene>
    <name evidence="1" type="ORF">A6048_16160</name>
</gene>
<dbReference type="Pfam" id="PF08002">
    <property type="entry name" value="DUF1697"/>
    <property type="match status" value="1"/>
</dbReference>
<dbReference type="Proteomes" id="UP000244903">
    <property type="component" value="Chromosome"/>
</dbReference>
<dbReference type="Gene3D" id="3.30.70.1280">
    <property type="entry name" value="SP0830-like domains"/>
    <property type="match status" value="1"/>
</dbReference>
<evidence type="ECO:0000313" key="1">
    <source>
        <dbReference type="EMBL" id="AWH97557.1"/>
    </source>
</evidence>
<evidence type="ECO:0000313" key="2">
    <source>
        <dbReference type="Proteomes" id="UP000244903"/>
    </source>
</evidence>
<reference evidence="1 2" key="1">
    <citation type="submission" date="2016-04" db="EMBL/GenBank/DDBJ databases">
        <title>Complete genome sequence of the haloalkaliphilic hydrocarbon-degrading bacterium Dietzia psychralcaliphila ILA-1T, isolated from a drain of a fish product-processing plant.</title>
        <authorList>
            <person name="Zhao J."/>
            <person name="Hu B."/>
            <person name="Geng S."/>
            <person name="Nie Y."/>
            <person name="Tang Y."/>
        </authorList>
    </citation>
    <scope>NUCLEOTIDE SEQUENCE [LARGE SCALE GENOMIC DNA]</scope>
    <source>
        <strain evidence="1 2">ILA-1</strain>
    </source>
</reference>
<organism evidence="1 2">
    <name type="scientific">Dietzia psychralcaliphila</name>
    <dbReference type="NCBI Taxonomy" id="139021"/>
    <lineage>
        <taxon>Bacteria</taxon>
        <taxon>Bacillati</taxon>
        <taxon>Actinomycetota</taxon>
        <taxon>Actinomycetes</taxon>
        <taxon>Mycobacteriales</taxon>
        <taxon>Dietziaceae</taxon>
        <taxon>Dietzia</taxon>
    </lineage>
</organism>
<sequence length="214" mass="22331">MSSGSSAPDTRRHRKVALLRGINVGKGGRIAMRDLRACTEAAGGTAVTTVLATGNVLVTDPRPVSELRAALEAAYAERFGYGAVVQVVTLDSLSAAVAAYPFDTLEEHHDYVVFSDDPVVTTRVTQAMRAAIEGAALEAGAEAINGETDAAGHASDLAVAGTEAVAEGPGCVYWRVAKGSTLSSDAAKVLDRRDNKRHLTTRNVRTLTRILAAG</sequence>